<dbReference type="AlphaFoldDB" id="A0AAE0S775"/>
<evidence type="ECO:0000313" key="2">
    <source>
        <dbReference type="EMBL" id="KAK3586135.1"/>
    </source>
</evidence>
<feature type="transmembrane region" description="Helical" evidence="1">
    <location>
        <begin position="15"/>
        <end position="42"/>
    </location>
</feature>
<dbReference type="EMBL" id="JAEAOA010001951">
    <property type="protein sequence ID" value="KAK3586135.1"/>
    <property type="molecule type" value="Genomic_DNA"/>
</dbReference>
<reference evidence="2" key="3">
    <citation type="submission" date="2023-05" db="EMBL/GenBank/DDBJ databases">
        <authorList>
            <person name="Smith C.H."/>
        </authorList>
    </citation>
    <scope>NUCLEOTIDE SEQUENCE</scope>
    <source>
        <strain evidence="2">CHS0354</strain>
        <tissue evidence="2">Mantle</tissue>
    </source>
</reference>
<reference evidence="2" key="2">
    <citation type="journal article" date="2021" name="Genome Biol. Evol.">
        <title>Developing a high-quality reference genome for a parasitic bivalve with doubly uniparental inheritance (Bivalvia: Unionida).</title>
        <authorList>
            <person name="Smith C.H."/>
        </authorList>
    </citation>
    <scope>NUCLEOTIDE SEQUENCE</scope>
    <source>
        <strain evidence="2">CHS0354</strain>
        <tissue evidence="2">Mantle</tissue>
    </source>
</reference>
<gene>
    <name evidence="2" type="ORF">CHS0354_033259</name>
</gene>
<dbReference type="Proteomes" id="UP001195483">
    <property type="component" value="Unassembled WGS sequence"/>
</dbReference>
<proteinExistence type="predicted"/>
<protein>
    <submittedName>
        <fullName evidence="2">Uncharacterized protein</fullName>
    </submittedName>
</protein>
<keyword evidence="1" id="KW-0812">Transmembrane</keyword>
<keyword evidence="1" id="KW-0472">Membrane</keyword>
<name>A0AAE0S775_9BIVA</name>
<evidence type="ECO:0000313" key="3">
    <source>
        <dbReference type="Proteomes" id="UP001195483"/>
    </source>
</evidence>
<keyword evidence="3" id="KW-1185">Reference proteome</keyword>
<evidence type="ECO:0000256" key="1">
    <source>
        <dbReference type="SAM" id="Phobius"/>
    </source>
</evidence>
<keyword evidence="1" id="KW-1133">Transmembrane helix</keyword>
<sequence length="99" mass="11688">MQLKNHEYILIQLNLYIVLSTLEINIIFYIYLFSVTFTYFWVISSKVQSDLSLLQWNHPLQACHTQDILPSMLSSYPRLFLYNWGTKLHLGKYVSGVIV</sequence>
<comment type="caution">
    <text evidence="2">The sequence shown here is derived from an EMBL/GenBank/DDBJ whole genome shotgun (WGS) entry which is preliminary data.</text>
</comment>
<organism evidence="2 3">
    <name type="scientific">Potamilus streckersoni</name>
    <dbReference type="NCBI Taxonomy" id="2493646"/>
    <lineage>
        <taxon>Eukaryota</taxon>
        <taxon>Metazoa</taxon>
        <taxon>Spiralia</taxon>
        <taxon>Lophotrochozoa</taxon>
        <taxon>Mollusca</taxon>
        <taxon>Bivalvia</taxon>
        <taxon>Autobranchia</taxon>
        <taxon>Heteroconchia</taxon>
        <taxon>Palaeoheterodonta</taxon>
        <taxon>Unionida</taxon>
        <taxon>Unionoidea</taxon>
        <taxon>Unionidae</taxon>
        <taxon>Ambleminae</taxon>
        <taxon>Lampsilini</taxon>
        <taxon>Potamilus</taxon>
    </lineage>
</organism>
<accession>A0AAE0S775</accession>
<reference evidence="2" key="1">
    <citation type="journal article" date="2021" name="Genome Biol. Evol.">
        <title>A High-Quality Reference Genome for a Parasitic Bivalve with Doubly Uniparental Inheritance (Bivalvia: Unionida).</title>
        <authorList>
            <person name="Smith C.H."/>
        </authorList>
    </citation>
    <scope>NUCLEOTIDE SEQUENCE</scope>
    <source>
        <strain evidence="2">CHS0354</strain>
    </source>
</reference>